<dbReference type="AlphaFoldDB" id="A0A923NBN2"/>
<dbReference type="PROSITE" id="PS50113">
    <property type="entry name" value="PAC"/>
    <property type="match status" value="1"/>
</dbReference>
<dbReference type="InterPro" id="IPR035965">
    <property type="entry name" value="PAS-like_dom_sf"/>
</dbReference>
<dbReference type="InterPro" id="IPR000700">
    <property type="entry name" value="PAS-assoc_C"/>
</dbReference>
<keyword evidence="7" id="KW-0812">Transmembrane</keyword>
<dbReference type="CDD" id="cd00075">
    <property type="entry name" value="HATPase"/>
    <property type="match status" value="1"/>
</dbReference>
<dbReference type="PANTHER" id="PTHR43547:SF2">
    <property type="entry name" value="HYBRID SIGNAL TRANSDUCTION HISTIDINE KINASE C"/>
    <property type="match status" value="1"/>
</dbReference>
<dbReference type="InterPro" id="IPR005467">
    <property type="entry name" value="His_kinase_dom"/>
</dbReference>
<dbReference type="SMART" id="SM00388">
    <property type="entry name" value="HisKA"/>
    <property type="match status" value="1"/>
</dbReference>
<protein>
    <recommendedName>
        <fullName evidence="2">histidine kinase</fullName>
        <ecNumber evidence="2">2.7.13.3</ecNumber>
    </recommendedName>
</protein>
<feature type="domain" description="PAC" evidence="10">
    <location>
        <begin position="286"/>
        <end position="338"/>
    </location>
</feature>
<evidence type="ECO:0000256" key="7">
    <source>
        <dbReference type="SAM" id="Phobius"/>
    </source>
</evidence>
<evidence type="ECO:0000256" key="6">
    <source>
        <dbReference type="SAM" id="Coils"/>
    </source>
</evidence>
<dbReference type="InterPro" id="IPR003661">
    <property type="entry name" value="HisK_dim/P_dom"/>
</dbReference>
<dbReference type="PROSITE" id="PS50112">
    <property type="entry name" value="PAS"/>
    <property type="match status" value="1"/>
</dbReference>
<evidence type="ECO:0000256" key="3">
    <source>
        <dbReference type="ARBA" id="ARBA00022553"/>
    </source>
</evidence>
<dbReference type="InterPro" id="IPR003594">
    <property type="entry name" value="HATPase_dom"/>
</dbReference>
<keyword evidence="6" id="KW-0175">Coiled coil</keyword>
<gene>
    <name evidence="11" type="ORF">H8876_07460</name>
</gene>
<reference evidence="11" key="1">
    <citation type="submission" date="2020-08" db="EMBL/GenBank/DDBJ databases">
        <authorList>
            <person name="Liu C."/>
            <person name="Sun Q."/>
        </authorList>
    </citation>
    <scope>NUCLEOTIDE SEQUENCE</scope>
    <source>
        <strain evidence="11">BX16</strain>
    </source>
</reference>
<dbReference type="PRINTS" id="PR00344">
    <property type="entry name" value="BCTRLSENSOR"/>
</dbReference>
<feature type="transmembrane region" description="Helical" evidence="7">
    <location>
        <begin position="152"/>
        <end position="170"/>
    </location>
</feature>
<dbReference type="Gene3D" id="1.10.287.130">
    <property type="match status" value="1"/>
</dbReference>
<dbReference type="Gene3D" id="3.30.450.20">
    <property type="entry name" value="PAS domain"/>
    <property type="match status" value="1"/>
</dbReference>
<keyword evidence="3" id="KW-0597">Phosphoprotein</keyword>
<dbReference type="SUPFAM" id="SSF47384">
    <property type="entry name" value="Homodimeric domain of signal transducing histidine kinase"/>
    <property type="match status" value="1"/>
</dbReference>
<dbReference type="Proteomes" id="UP000644115">
    <property type="component" value="Unassembled WGS sequence"/>
</dbReference>
<evidence type="ECO:0000256" key="2">
    <source>
        <dbReference type="ARBA" id="ARBA00012438"/>
    </source>
</evidence>
<feature type="domain" description="PAS" evidence="9">
    <location>
        <begin position="211"/>
        <end position="254"/>
    </location>
</feature>
<dbReference type="SMART" id="SM00387">
    <property type="entry name" value="HATPase_c"/>
    <property type="match status" value="1"/>
</dbReference>
<accession>A0A923NBN2</accession>
<keyword evidence="7" id="KW-1133">Transmembrane helix</keyword>
<dbReference type="EMBL" id="JACRWC010000097">
    <property type="protein sequence ID" value="MBC5999833.1"/>
    <property type="molecule type" value="Genomic_DNA"/>
</dbReference>
<keyword evidence="4 11" id="KW-0418">Kinase</keyword>
<evidence type="ECO:0000313" key="12">
    <source>
        <dbReference type="Proteomes" id="UP000644115"/>
    </source>
</evidence>
<evidence type="ECO:0000259" key="8">
    <source>
        <dbReference type="PROSITE" id="PS50109"/>
    </source>
</evidence>
<sequence>MHIIPGYSMMAATATTFMLSIIFLLLSEQSKKQYMRFWGISWLVYSAMFLLDFCHLNWDFIYLGYVMLRQMLALLGAYTFLLGTHHFFQTKYPASLGFAAILSTISMSLYPAISPVYTLMIIPNIIFSSGLLIYSGCMFIAISWTQKLPEKLIASFLIILWSIFINHFAFSLKNQQLEIFSYFISIFTVNVLILTLIIIYFKKLRFIDTKQHNRFRLLVENSSDSMFLYDYKRQQFEYISPGISSLIGISEEKLYEMPERFFDYVNTPKKYSSVLSIFSRPVKRPNGGILMLYKNGIVERWSQIHYIPIRDNTGTVSAVEGILRDITEQKRAEESLKEAEEAKKEFLENISHEIKTPITLIQGYTESLLDKVVPPESTDTYLKMINSKANVLTTLLSDLAQISDMSSQTMEYKFYEHNASDIMQELIQQGEFHITTSGHTVSTKVNIVPYAVIIIDPQRIQQVISNLISNAIRHTPSGRKISISCVSYPHEDMMHAPASDDDYSIPDGEILVTVSDQGDGIPEKDISHIFERNFSGGRRIQTSTSGKGNSGLGLYISSQIISQHSGRMSAKNNPDGGAALSFSLPYYR</sequence>
<dbReference type="Gene3D" id="3.30.565.10">
    <property type="entry name" value="Histidine kinase-like ATPase, C-terminal domain"/>
    <property type="match status" value="1"/>
</dbReference>
<feature type="transmembrane region" description="Helical" evidence="7">
    <location>
        <begin position="64"/>
        <end position="82"/>
    </location>
</feature>
<dbReference type="PROSITE" id="PS50109">
    <property type="entry name" value="HIS_KIN"/>
    <property type="match status" value="1"/>
</dbReference>
<dbReference type="Pfam" id="PF00512">
    <property type="entry name" value="HisKA"/>
    <property type="match status" value="1"/>
</dbReference>
<feature type="transmembrane region" description="Helical" evidence="7">
    <location>
        <begin position="6"/>
        <end position="26"/>
    </location>
</feature>
<dbReference type="EC" id="2.7.13.3" evidence="2"/>
<keyword evidence="4 11" id="KW-0808">Transferase</keyword>
<dbReference type="InterPro" id="IPR004358">
    <property type="entry name" value="Sig_transdc_His_kin-like_C"/>
</dbReference>
<evidence type="ECO:0000313" key="11">
    <source>
        <dbReference type="EMBL" id="MBC5999833.1"/>
    </source>
</evidence>
<name>A0A923NBN2_9FIRM</name>
<keyword evidence="7" id="KW-0472">Membrane</keyword>
<keyword evidence="12" id="KW-1185">Reference proteome</keyword>
<dbReference type="RefSeq" id="WP_249287212.1">
    <property type="nucleotide sequence ID" value="NZ_JACRWC010000097.1"/>
</dbReference>
<feature type="coiled-coil region" evidence="6">
    <location>
        <begin position="323"/>
        <end position="356"/>
    </location>
</feature>
<evidence type="ECO:0000256" key="4">
    <source>
        <dbReference type="ARBA" id="ARBA00022777"/>
    </source>
</evidence>
<comment type="caution">
    <text evidence="11">The sequence shown here is derived from an EMBL/GenBank/DDBJ whole genome shotgun (WGS) entry which is preliminary data.</text>
</comment>
<dbReference type="InterPro" id="IPR000014">
    <property type="entry name" value="PAS"/>
</dbReference>
<dbReference type="GO" id="GO:0000155">
    <property type="term" value="F:phosphorelay sensor kinase activity"/>
    <property type="evidence" value="ECO:0007669"/>
    <property type="project" value="InterPro"/>
</dbReference>
<evidence type="ECO:0000259" key="10">
    <source>
        <dbReference type="PROSITE" id="PS50113"/>
    </source>
</evidence>
<dbReference type="SUPFAM" id="SSF55785">
    <property type="entry name" value="PYP-like sensor domain (PAS domain)"/>
    <property type="match status" value="1"/>
</dbReference>
<dbReference type="NCBIfam" id="TIGR00229">
    <property type="entry name" value="sensory_box"/>
    <property type="match status" value="1"/>
</dbReference>
<proteinExistence type="predicted"/>
<dbReference type="PANTHER" id="PTHR43547">
    <property type="entry name" value="TWO-COMPONENT HISTIDINE KINASE"/>
    <property type="match status" value="1"/>
</dbReference>
<dbReference type="InterPro" id="IPR036097">
    <property type="entry name" value="HisK_dim/P_sf"/>
</dbReference>
<comment type="catalytic activity">
    <reaction evidence="1">
        <text>ATP + protein L-histidine = ADP + protein N-phospho-L-histidine.</text>
        <dbReference type="EC" id="2.7.13.3"/>
    </reaction>
</comment>
<evidence type="ECO:0000259" key="9">
    <source>
        <dbReference type="PROSITE" id="PS50112"/>
    </source>
</evidence>
<evidence type="ECO:0000256" key="1">
    <source>
        <dbReference type="ARBA" id="ARBA00000085"/>
    </source>
</evidence>
<evidence type="ECO:0000256" key="5">
    <source>
        <dbReference type="ARBA" id="ARBA00023012"/>
    </source>
</evidence>
<dbReference type="CDD" id="cd00082">
    <property type="entry name" value="HisKA"/>
    <property type="match status" value="1"/>
</dbReference>
<feature type="domain" description="Histidine kinase" evidence="8">
    <location>
        <begin position="349"/>
        <end position="588"/>
    </location>
</feature>
<feature type="transmembrane region" description="Helical" evidence="7">
    <location>
        <begin position="94"/>
        <end position="113"/>
    </location>
</feature>
<dbReference type="Pfam" id="PF02518">
    <property type="entry name" value="HATPase_c"/>
    <property type="match status" value="1"/>
</dbReference>
<dbReference type="InterPro" id="IPR036890">
    <property type="entry name" value="HATPase_C_sf"/>
</dbReference>
<dbReference type="SUPFAM" id="SSF55874">
    <property type="entry name" value="ATPase domain of HSP90 chaperone/DNA topoisomerase II/histidine kinase"/>
    <property type="match status" value="1"/>
</dbReference>
<feature type="transmembrane region" description="Helical" evidence="7">
    <location>
        <begin position="182"/>
        <end position="201"/>
    </location>
</feature>
<feature type="transmembrane region" description="Helical" evidence="7">
    <location>
        <begin position="125"/>
        <end position="145"/>
    </location>
</feature>
<keyword evidence="5" id="KW-0902">Two-component regulatory system</keyword>
<organism evidence="11 12">
    <name type="scientific">Lentihominibacter faecis</name>
    <dbReference type="NCBI Taxonomy" id="2764712"/>
    <lineage>
        <taxon>Bacteria</taxon>
        <taxon>Bacillati</taxon>
        <taxon>Bacillota</taxon>
        <taxon>Clostridia</taxon>
        <taxon>Peptostreptococcales</taxon>
        <taxon>Anaerovoracaceae</taxon>
        <taxon>Lentihominibacter</taxon>
    </lineage>
</organism>